<comment type="similarity">
    <text evidence="8">Belongs to the tRNA nucleotidyltransferase/poly(A) polymerase family.</text>
</comment>
<keyword evidence="6" id="KW-0460">Magnesium</keyword>
<evidence type="ECO:0000256" key="1">
    <source>
        <dbReference type="ARBA" id="ARBA00022679"/>
    </source>
</evidence>
<evidence type="ECO:0000256" key="8">
    <source>
        <dbReference type="RuleBase" id="RU003953"/>
    </source>
</evidence>
<dbReference type="GO" id="GO:0046872">
    <property type="term" value="F:metal ion binding"/>
    <property type="evidence" value="ECO:0007669"/>
    <property type="project" value="UniProtKB-KW"/>
</dbReference>
<dbReference type="Pfam" id="PF01743">
    <property type="entry name" value="PolyA_pol"/>
    <property type="match status" value="1"/>
</dbReference>
<keyword evidence="4" id="KW-0479">Metal-binding</keyword>
<dbReference type="SUPFAM" id="SSF81891">
    <property type="entry name" value="Poly A polymerase C-terminal region-like"/>
    <property type="match status" value="1"/>
</dbReference>
<accession>A4J0V4</accession>
<evidence type="ECO:0000256" key="3">
    <source>
        <dbReference type="ARBA" id="ARBA00022695"/>
    </source>
</evidence>
<dbReference type="InterPro" id="IPR003607">
    <property type="entry name" value="HD/PDEase_dom"/>
</dbReference>
<dbReference type="EMBL" id="CP000612">
    <property type="protein sequence ID" value="ABO48707.1"/>
    <property type="molecule type" value="Genomic_DNA"/>
</dbReference>
<reference evidence="10 11" key="1">
    <citation type="submission" date="2007-03" db="EMBL/GenBank/DDBJ databases">
        <title>Complete sequence of Desulfotomaculum reducens MI-1.</title>
        <authorList>
            <consortium name="US DOE Joint Genome Institute"/>
            <person name="Copeland A."/>
            <person name="Lucas S."/>
            <person name="Lapidus A."/>
            <person name="Barry K."/>
            <person name="Detter J.C."/>
            <person name="Glavina del Rio T."/>
            <person name="Hammon N."/>
            <person name="Israni S."/>
            <person name="Dalin E."/>
            <person name="Tice H."/>
            <person name="Pitluck S."/>
            <person name="Sims D."/>
            <person name="Brettin T."/>
            <person name="Bruce D."/>
            <person name="Han C."/>
            <person name="Tapia R."/>
            <person name="Schmutz J."/>
            <person name="Larimer F."/>
            <person name="Land M."/>
            <person name="Hauser L."/>
            <person name="Kyrpides N."/>
            <person name="Kim E."/>
            <person name="Tebo B.M."/>
            <person name="Richardson P."/>
        </authorList>
    </citation>
    <scope>NUCLEOTIDE SEQUENCE [LARGE SCALE GENOMIC DNA]</scope>
    <source>
        <strain evidence="10 11">MI-1</strain>
    </source>
</reference>
<dbReference type="eggNOG" id="COG0617">
    <property type="taxonomic scope" value="Bacteria"/>
</dbReference>
<sequence length="472" mass="53532">MSTISMLSQQLSIQTYLVGGAVRDLFLNKIPVDLDFCVTAKVFALAQTLTQQYQGSLVTLDDQREMLRVVTNSWHLDFSPLRDEILEKDLFARDFTLNAMALPVSMGINKYNWQNQIQDPTGGKGDLKKGLLRAASSSSIQQDPLRSLRGIRFAATYNLAIIPETMVLLRQGTRRIEQIAGERLWHELAILFKLPITSFWINYMDQELHFWQYLLPGQLRMAQTKQNHYHVENVWRHCLRTYECLEVILQELSTIPSEGEPLLIHFNQHLSGGRSRCQVLKLAALIHDVGKPDTAVIREDGRISFHGHAEAGVPYAEALATRLKLSRLERHYLVNLVLLHMLPLNLYNSGDRSDLSVYRLFRSLENYILDVLILSLADVTATLTAGERISELEAYRTFILNLLGKFIVEKDRFHPVPYLSGAALLELGIPEGPEVGLILEKLCEEQVTGSITDTKTALLWVKTKLAGNNKDK</sequence>
<dbReference type="PANTHER" id="PTHR47545">
    <property type="entry name" value="MULTIFUNCTIONAL CCA PROTEIN"/>
    <property type="match status" value="1"/>
</dbReference>
<dbReference type="KEGG" id="drm:Dred_0158"/>
<evidence type="ECO:0000313" key="11">
    <source>
        <dbReference type="Proteomes" id="UP000001556"/>
    </source>
</evidence>
<dbReference type="CDD" id="cd05398">
    <property type="entry name" value="NT_ClassII-CCAase"/>
    <property type="match status" value="1"/>
</dbReference>
<dbReference type="GO" id="GO:0003723">
    <property type="term" value="F:RNA binding"/>
    <property type="evidence" value="ECO:0007669"/>
    <property type="project" value="UniProtKB-KW"/>
</dbReference>
<dbReference type="InterPro" id="IPR006674">
    <property type="entry name" value="HD_domain"/>
</dbReference>
<dbReference type="InterPro" id="IPR050124">
    <property type="entry name" value="tRNA_CCA-adding_enzyme"/>
</dbReference>
<keyword evidence="10" id="KW-0378">Hydrolase</keyword>
<evidence type="ECO:0000256" key="2">
    <source>
        <dbReference type="ARBA" id="ARBA00022694"/>
    </source>
</evidence>
<dbReference type="GO" id="GO:0008033">
    <property type="term" value="P:tRNA processing"/>
    <property type="evidence" value="ECO:0007669"/>
    <property type="project" value="UniProtKB-KW"/>
</dbReference>
<dbReference type="HOGENOM" id="CLU_015961_6_2_9"/>
<dbReference type="PANTHER" id="PTHR47545:SF2">
    <property type="entry name" value="CC-ADDING TRNA NUCLEOTIDYLTRANSFERASE"/>
    <property type="match status" value="1"/>
</dbReference>
<dbReference type="GO" id="GO:0016779">
    <property type="term" value="F:nucleotidyltransferase activity"/>
    <property type="evidence" value="ECO:0007669"/>
    <property type="project" value="UniProtKB-KW"/>
</dbReference>
<dbReference type="CDD" id="cd00077">
    <property type="entry name" value="HDc"/>
    <property type="match status" value="1"/>
</dbReference>
<dbReference type="AlphaFoldDB" id="A4J0V4"/>
<keyword evidence="7 8" id="KW-0694">RNA-binding</keyword>
<keyword evidence="1 8" id="KW-0808">Transferase</keyword>
<feature type="domain" description="HD/PDEase" evidence="9">
    <location>
        <begin position="230"/>
        <end position="392"/>
    </location>
</feature>
<dbReference type="GO" id="GO:0016787">
    <property type="term" value="F:hydrolase activity"/>
    <property type="evidence" value="ECO:0007669"/>
    <property type="project" value="UniProtKB-KW"/>
</dbReference>
<gene>
    <name evidence="10" type="ordered locus">Dred_0158</name>
</gene>
<proteinExistence type="inferred from homology"/>
<dbReference type="Proteomes" id="UP000001556">
    <property type="component" value="Chromosome"/>
</dbReference>
<organism evidence="10 11">
    <name type="scientific">Desulforamulus reducens (strain ATCC BAA-1160 / DSM 100696 / MI-1)</name>
    <name type="common">Desulfotomaculum reducens</name>
    <dbReference type="NCBI Taxonomy" id="349161"/>
    <lineage>
        <taxon>Bacteria</taxon>
        <taxon>Bacillati</taxon>
        <taxon>Bacillota</taxon>
        <taxon>Clostridia</taxon>
        <taxon>Eubacteriales</taxon>
        <taxon>Peptococcaceae</taxon>
        <taxon>Desulforamulus</taxon>
    </lineage>
</organism>
<evidence type="ECO:0000256" key="6">
    <source>
        <dbReference type="ARBA" id="ARBA00022842"/>
    </source>
</evidence>
<dbReference type="Gene3D" id="3.30.460.10">
    <property type="entry name" value="Beta Polymerase, domain 2"/>
    <property type="match status" value="1"/>
</dbReference>
<name>A4J0V4_DESRM</name>
<dbReference type="SMART" id="SM00471">
    <property type="entry name" value="HDc"/>
    <property type="match status" value="1"/>
</dbReference>
<evidence type="ECO:0000256" key="5">
    <source>
        <dbReference type="ARBA" id="ARBA00022741"/>
    </source>
</evidence>
<dbReference type="Pfam" id="PF01966">
    <property type="entry name" value="HD"/>
    <property type="match status" value="1"/>
</dbReference>
<keyword evidence="2" id="KW-0819">tRNA processing</keyword>
<dbReference type="GO" id="GO:0000166">
    <property type="term" value="F:nucleotide binding"/>
    <property type="evidence" value="ECO:0007669"/>
    <property type="project" value="UniProtKB-KW"/>
</dbReference>
<dbReference type="RefSeq" id="WP_011876548.1">
    <property type="nucleotide sequence ID" value="NC_009253.1"/>
</dbReference>
<dbReference type="Gene3D" id="1.10.3090.10">
    <property type="entry name" value="cca-adding enzyme, domain 2"/>
    <property type="match status" value="1"/>
</dbReference>
<dbReference type="InterPro" id="IPR043519">
    <property type="entry name" value="NT_sf"/>
</dbReference>
<keyword evidence="11" id="KW-1185">Reference proteome</keyword>
<evidence type="ECO:0000259" key="9">
    <source>
        <dbReference type="SMART" id="SM00471"/>
    </source>
</evidence>
<evidence type="ECO:0000256" key="7">
    <source>
        <dbReference type="ARBA" id="ARBA00022884"/>
    </source>
</evidence>
<keyword evidence="5" id="KW-0547">Nucleotide-binding</keyword>
<evidence type="ECO:0000313" key="10">
    <source>
        <dbReference type="EMBL" id="ABO48707.1"/>
    </source>
</evidence>
<keyword evidence="3" id="KW-0548">Nucleotidyltransferase</keyword>
<dbReference type="STRING" id="349161.Dred_0158"/>
<dbReference type="InterPro" id="IPR002646">
    <property type="entry name" value="PolA_pol_head_dom"/>
</dbReference>
<dbReference type="SUPFAM" id="SSF81301">
    <property type="entry name" value="Nucleotidyltransferase"/>
    <property type="match status" value="1"/>
</dbReference>
<protein>
    <submittedName>
        <fullName evidence="10">Metal dependent phosphohydrolase</fullName>
    </submittedName>
</protein>
<evidence type="ECO:0000256" key="4">
    <source>
        <dbReference type="ARBA" id="ARBA00022723"/>
    </source>
</evidence>